<keyword evidence="8" id="KW-0804">Transcription</keyword>
<evidence type="ECO:0000313" key="13">
    <source>
        <dbReference type="EMBL" id="KAF6031015.1"/>
    </source>
</evidence>
<comment type="subcellular location">
    <subcellularLocation>
        <location evidence="1">Nucleus</location>
    </subcellularLocation>
</comment>
<dbReference type="GO" id="GO:0000977">
    <property type="term" value="F:RNA polymerase II transcription regulatory region sequence-specific DNA binding"/>
    <property type="evidence" value="ECO:0007669"/>
    <property type="project" value="TreeGrafter"/>
</dbReference>
<feature type="domain" description="C2H2-type" evidence="12">
    <location>
        <begin position="259"/>
        <end position="286"/>
    </location>
</feature>
<evidence type="ECO:0000256" key="2">
    <source>
        <dbReference type="ARBA" id="ARBA00022723"/>
    </source>
</evidence>
<dbReference type="OrthoDB" id="9888716at2759"/>
<feature type="domain" description="C2H2-type" evidence="12">
    <location>
        <begin position="375"/>
        <end position="405"/>
    </location>
</feature>
<feature type="compositionally biased region" description="Polar residues" evidence="11">
    <location>
        <begin position="528"/>
        <end position="547"/>
    </location>
</feature>
<evidence type="ECO:0000256" key="1">
    <source>
        <dbReference type="ARBA" id="ARBA00004123"/>
    </source>
</evidence>
<dbReference type="Gene3D" id="3.30.160.60">
    <property type="entry name" value="Classic Zinc Finger"/>
    <property type="match status" value="4"/>
</dbReference>
<gene>
    <name evidence="13" type="ORF">EB796_010680</name>
</gene>
<dbReference type="Proteomes" id="UP000593567">
    <property type="component" value="Unassembled WGS sequence"/>
</dbReference>
<keyword evidence="7" id="KW-0238">DNA-binding</keyword>
<comment type="caution">
    <text evidence="13">The sequence shown here is derived from an EMBL/GenBank/DDBJ whole genome shotgun (WGS) entry which is preliminary data.</text>
</comment>
<keyword evidence="14" id="KW-1185">Reference proteome</keyword>
<dbReference type="SMART" id="SM00355">
    <property type="entry name" value="ZnF_C2H2"/>
    <property type="match status" value="7"/>
</dbReference>
<feature type="domain" description="C2H2-type" evidence="12">
    <location>
        <begin position="288"/>
        <end position="316"/>
    </location>
</feature>
<dbReference type="FunFam" id="3.30.160.60:FF:002343">
    <property type="entry name" value="Zinc finger protein 33A"/>
    <property type="match status" value="1"/>
</dbReference>
<dbReference type="SUPFAM" id="SSF57667">
    <property type="entry name" value="beta-beta-alpha zinc fingers"/>
    <property type="match status" value="3"/>
</dbReference>
<evidence type="ECO:0000256" key="11">
    <source>
        <dbReference type="SAM" id="MobiDB-lite"/>
    </source>
</evidence>
<accession>A0A7J7JYP7</accession>
<keyword evidence="2" id="KW-0479">Metal-binding</keyword>
<evidence type="ECO:0000256" key="10">
    <source>
        <dbReference type="PROSITE-ProRule" id="PRU00042"/>
    </source>
</evidence>
<feature type="region of interest" description="Disordered" evidence="11">
    <location>
        <begin position="503"/>
        <end position="547"/>
    </location>
</feature>
<evidence type="ECO:0000256" key="6">
    <source>
        <dbReference type="ARBA" id="ARBA00023015"/>
    </source>
</evidence>
<dbReference type="PANTHER" id="PTHR24379:SF81">
    <property type="entry name" value="CCCTC-BINDING FACTOR LIKE"/>
    <property type="match status" value="1"/>
</dbReference>
<evidence type="ECO:0000256" key="3">
    <source>
        <dbReference type="ARBA" id="ARBA00022737"/>
    </source>
</evidence>
<keyword evidence="3" id="KW-0677">Repeat</keyword>
<dbReference type="PANTHER" id="PTHR24379">
    <property type="entry name" value="KRAB AND ZINC FINGER DOMAIN-CONTAINING"/>
    <property type="match status" value="1"/>
</dbReference>
<feature type="compositionally biased region" description="Basic and acidic residues" evidence="11">
    <location>
        <begin position="170"/>
        <end position="181"/>
    </location>
</feature>
<feature type="region of interest" description="Disordered" evidence="11">
    <location>
        <begin position="170"/>
        <end position="191"/>
    </location>
</feature>
<dbReference type="AlphaFoldDB" id="A0A7J7JYP7"/>
<evidence type="ECO:0000256" key="4">
    <source>
        <dbReference type="ARBA" id="ARBA00022771"/>
    </source>
</evidence>
<dbReference type="InterPro" id="IPR036236">
    <property type="entry name" value="Znf_C2H2_sf"/>
</dbReference>
<protein>
    <submittedName>
        <fullName evidence="13">CTCF</fullName>
    </submittedName>
</protein>
<dbReference type="GO" id="GO:0008270">
    <property type="term" value="F:zinc ion binding"/>
    <property type="evidence" value="ECO:0007669"/>
    <property type="project" value="UniProtKB-KW"/>
</dbReference>
<keyword evidence="4 10" id="KW-0863">Zinc-finger</keyword>
<reference evidence="13" key="1">
    <citation type="submission" date="2020-06" db="EMBL/GenBank/DDBJ databases">
        <title>Draft genome of Bugula neritina, a colonial animal packing powerful symbionts and potential medicines.</title>
        <authorList>
            <person name="Rayko M."/>
        </authorList>
    </citation>
    <scope>NUCLEOTIDE SEQUENCE [LARGE SCALE GENOMIC DNA]</scope>
    <source>
        <strain evidence="13">Kwan_BN1</strain>
    </source>
</reference>
<dbReference type="PROSITE" id="PS00028">
    <property type="entry name" value="ZINC_FINGER_C2H2_1"/>
    <property type="match status" value="4"/>
</dbReference>
<dbReference type="GO" id="GO:0000981">
    <property type="term" value="F:DNA-binding transcription factor activity, RNA polymerase II-specific"/>
    <property type="evidence" value="ECO:0007669"/>
    <property type="project" value="TreeGrafter"/>
</dbReference>
<proteinExistence type="predicted"/>
<evidence type="ECO:0000256" key="5">
    <source>
        <dbReference type="ARBA" id="ARBA00022833"/>
    </source>
</evidence>
<dbReference type="GO" id="GO:0005634">
    <property type="term" value="C:nucleus"/>
    <property type="evidence" value="ECO:0007669"/>
    <property type="project" value="TreeGrafter"/>
</dbReference>
<evidence type="ECO:0000313" key="14">
    <source>
        <dbReference type="Proteomes" id="UP000593567"/>
    </source>
</evidence>
<evidence type="ECO:0000256" key="8">
    <source>
        <dbReference type="ARBA" id="ARBA00023163"/>
    </source>
</evidence>
<feature type="domain" description="C2H2-type" evidence="12">
    <location>
        <begin position="412"/>
        <end position="438"/>
    </location>
</feature>
<name>A0A7J7JYP7_BUGNE</name>
<keyword evidence="6" id="KW-0805">Transcription regulation</keyword>
<dbReference type="EMBL" id="VXIV02001644">
    <property type="protein sequence ID" value="KAF6031015.1"/>
    <property type="molecule type" value="Genomic_DNA"/>
</dbReference>
<feature type="domain" description="C2H2-type" evidence="12">
    <location>
        <begin position="231"/>
        <end position="258"/>
    </location>
</feature>
<feature type="compositionally biased region" description="Low complexity" evidence="11">
    <location>
        <begin position="182"/>
        <end position="191"/>
    </location>
</feature>
<evidence type="ECO:0000256" key="7">
    <source>
        <dbReference type="ARBA" id="ARBA00023125"/>
    </source>
</evidence>
<dbReference type="PROSITE" id="PS50157">
    <property type="entry name" value="ZINC_FINGER_C2H2_2"/>
    <property type="match status" value="6"/>
</dbReference>
<feature type="region of interest" description="Disordered" evidence="11">
    <location>
        <begin position="562"/>
        <end position="588"/>
    </location>
</feature>
<evidence type="ECO:0000256" key="9">
    <source>
        <dbReference type="ARBA" id="ARBA00023242"/>
    </source>
</evidence>
<sequence>MLLDMDIMNETKLIDDQVNVAENTVIDDLENEKLQVLNTNASTTTLNMQNFIGTAGYPENREEIHGGNEPAFECTSIAVDDETHTTQINAMLQQDGQLLQVDGMCEDGDVYLATANRHPLTYITVTQSQDLEDVTTVPLTSLLATNPQKPHQLVLPAGLADTLLEQRADESHDQCSQRKLESSTAPASVPSTSAIKTQVIPTSSMKLNSPDSQNYHTVTVTLVNDNKKTPTNCSQCDYASPDSYKLKRHIRTHTGEKPYACDICPLKFTQSNSLKAHKRIHMGSKPVFACQLCPATCGRKTDLRIHMLKLHSPEKVPLVCRKCQMELPNRYEYKLHVRSHDGERIYRCTLCAFATLVDRKLGEHLLSQHAQYRPYKCTESNCDGAFRFKSLLRRHKMFFHRLEEFYPQEKNFECTCGKKFALQSNQLKHEELHAGNTVLSSLVNILKDIEDIDDIAYFCLIHQRYADEEDTMTQRLDGLPDGGNLVMRRIVQQVKGHRVVVMEVGPSDRSSLSEDDNTNELNKKSAMEESTLNRMPESQSFEPDTSMSEDAAVQILYNLSSDGHLSGSSPHQHHSEQQESDMVTSSYVRSSGNIRNGCSAGCFVWSCWRVP</sequence>
<organism evidence="13 14">
    <name type="scientific">Bugula neritina</name>
    <name type="common">Brown bryozoan</name>
    <name type="synonym">Sertularia neritina</name>
    <dbReference type="NCBI Taxonomy" id="10212"/>
    <lineage>
        <taxon>Eukaryota</taxon>
        <taxon>Metazoa</taxon>
        <taxon>Spiralia</taxon>
        <taxon>Lophotrochozoa</taxon>
        <taxon>Bryozoa</taxon>
        <taxon>Gymnolaemata</taxon>
        <taxon>Cheilostomatida</taxon>
        <taxon>Flustrina</taxon>
        <taxon>Buguloidea</taxon>
        <taxon>Bugulidae</taxon>
        <taxon>Bugula</taxon>
    </lineage>
</organism>
<feature type="domain" description="C2H2-type" evidence="12">
    <location>
        <begin position="318"/>
        <end position="345"/>
    </location>
</feature>
<evidence type="ECO:0000259" key="12">
    <source>
        <dbReference type="PROSITE" id="PS50157"/>
    </source>
</evidence>
<dbReference type="InterPro" id="IPR013087">
    <property type="entry name" value="Znf_C2H2_type"/>
</dbReference>
<keyword evidence="5" id="KW-0862">Zinc</keyword>
<keyword evidence="9" id="KW-0539">Nucleus</keyword>
<dbReference type="Pfam" id="PF00096">
    <property type="entry name" value="zf-C2H2"/>
    <property type="match status" value="2"/>
</dbReference>